<comment type="caution">
    <text evidence="7">The sequence shown here is derived from an EMBL/GenBank/DDBJ whole genome shotgun (WGS) entry which is preliminary data.</text>
</comment>
<dbReference type="SUPFAM" id="SSF74784">
    <property type="entry name" value="Translin"/>
    <property type="match status" value="1"/>
</dbReference>
<evidence type="ECO:0000256" key="1">
    <source>
        <dbReference type="ARBA" id="ARBA00004123"/>
    </source>
</evidence>
<dbReference type="InterPro" id="IPR016068">
    <property type="entry name" value="Translin_N"/>
</dbReference>
<organism evidence="7 8">
    <name type="scientific">Ambispora leptoticha</name>
    <dbReference type="NCBI Taxonomy" id="144679"/>
    <lineage>
        <taxon>Eukaryota</taxon>
        <taxon>Fungi</taxon>
        <taxon>Fungi incertae sedis</taxon>
        <taxon>Mucoromycota</taxon>
        <taxon>Glomeromycotina</taxon>
        <taxon>Glomeromycetes</taxon>
        <taxon>Archaeosporales</taxon>
        <taxon>Ambisporaceae</taxon>
        <taxon>Ambispora</taxon>
    </lineage>
</organism>
<comment type="subcellular location">
    <subcellularLocation>
        <location evidence="2">Cytoplasm</location>
    </subcellularLocation>
    <subcellularLocation>
        <location evidence="1">Nucleus</location>
    </subcellularLocation>
</comment>
<keyword evidence="4" id="KW-0963">Cytoplasm</keyword>
<evidence type="ECO:0000256" key="2">
    <source>
        <dbReference type="ARBA" id="ARBA00004496"/>
    </source>
</evidence>
<dbReference type="CDD" id="cd14820">
    <property type="entry name" value="TRAX"/>
    <property type="match status" value="1"/>
</dbReference>
<dbReference type="OrthoDB" id="31005at2759"/>
<protein>
    <submittedName>
        <fullName evidence="7">11083_t:CDS:1</fullName>
    </submittedName>
</protein>
<evidence type="ECO:0000313" key="8">
    <source>
        <dbReference type="Proteomes" id="UP000789508"/>
    </source>
</evidence>
<dbReference type="Pfam" id="PF01997">
    <property type="entry name" value="Translin"/>
    <property type="match status" value="1"/>
</dbReference>
<dbReference type="Proteomes" id="UP000789508">
    <property type="component" value="Unassembled WGS sequence"/>
</dbReference>
<dbReference type="Gene3D" id="1.20.58.200">
    <property type="entry name" value="Translin, domain 2"/>
    <property type="match status" value="1"/>
</dbReference>
<dbReference type="GO" id="GO:0043565">
    <property type="term" value="F:sequence-specific DNA binding"/>
    <property type="evidence" value="ECO:0007669"/>
    <property type="project" value="InterPro"/>
</dbReference>
<evidence type="ECO:0000256" key="3">
    <source>
        <dbReference type="ARBA" id="ARBA00005902"/>
    </source>
</evidence>
<proteinExistence type="inferred from homology"/>
<evidence type="ECO:0000313" key="7">
    <source>
        <dbReference type="EMBL" id="CAG8625845.1"/>
    </source>
</evidence>
<evidence type="ECO:0000256" key="4">
    <source>
        <dbReference type="ARBA" id="ARBA00022490"/>
    </source>
</evidence>
<dbReference type="InterPro" id="IPR002848">
    <property type="entry name" value="Translin_fam"/>
</dbReference>
<feature type="non-terminal residue" evidence="7">
    <location>
        <position position="245"/>
    </location>
</feature>
<dbReference type="EMBL" id="CAJVPS010006487">
    <property type="protein sequence ID" value="CAG8625845.1"/>
    <property type="molecule type" value="Genomic_DNA"/>
</dbReference>
<feature type="compositionally biased region" description="Basic and acidic residues" evidence="6">
    <location>
        <begin position="1"/>
        <end position="12"/>
    </location>
</feature>
<dbReference type="GO" id="GO:0005737">
    <property type="term" value="C:cytoplasm"/>
    <property type="evidence" value="ECO:0007669"/>
    <property type="project" value="UniProtKB-SubCell"/>
</dbReference>
<sequence length="245" mass="28186">RLLPANKEKDNNSNEMETQENKETDVKALFGTLRDSLDKDITFQSKKLIYIGHRIINNPLDAILKEAGKKHKEIIQIFKAVGVHLSGVNYFSGIQEYTEAMAFLRYLEHGDVIKKEEIEANFLDESGNKFLQITDLDYILGIADLTGELMRYAINSVVKGDLTRPLEICHFLRKLKAPGILEFFQKEFELLNAKPNSSIGKKMEEMKSNLQKVEHVCYALNIHGSEYPKDFYEFIVSERSQNSEY</sequence>
<dbReference type="InterPro" id="IPR016069">
    <property type="entry name" value="Translin_C"/>
</dbReference>
<dbReference type="FunFam" id="1.20.58.200:FF:000001">
    <property type="entry name" value="Translin-associated factor X"/>
    <property type="match status" value="1"/>
</dbReference>
<accession>A0A9N9D806</accession>
<dbReference type="AlphaFoldDB" id="A0A9N9D806"/>
<dbReference type="GO" id="GO:0005634">
    <property type="term" value="C:nucleus"/>
    <property type="evidence" value="ECO:0007669"/>
    <property type="project" value="UniProtKB-SubCell"/>
</dbReference>
<reference evidence="7" key="1">
    <citation type="submission" date="2021-06" db="EMBL/GenBank/DDBJ databases">
        <authorList>
            <person name="Kallberg Y."/>
            <person name="Tangrot J."/>
            <person name="Rosling A."/>
        </authorList>
    </citation>
    <scope>NUCLEOTIDE SEQUENCE</scope>
    <source>
        <strain evidence="7">FL130A</strain>
    </source>
</reference>
<dbReference type="PANTHER" id="PTHR10741">
    <property type="entry name" value="TRANSLIN AND TRANSLIN ASSOCIATED PROTEIN X"/>
    <property type="match status" value="1"/>
</dbReference>
<comment type="similarity">
    <text evidence="3">Belongs to the translin family.</text>
</comment>
<gene>
    <name evidence="7" type="ORF">ALEPTO_LOCUS9156</name>
</gene>
<keyword evidence="8" id="KW-1185">Reference proteome</keyword>
<dbReference type="Gene3D" id="1.20.58.190">
    <property type="entry name" value="Translin, domain 1"/>
    <property type="match status" value="1"/>
</dbReference>
<evidence type="ECO:0000256" key="5">
    <source>
        <dbReference type="ARBA" id="ARBA00023242"/>
    </source>
</evidence>
<evidence type="ECO:0000256" key="6">
    <source>
        <dbReference type="SAM" id="MobiDB-lite"/>
    </source>
</evidence>
<name>A0A9N9D806_9GLOM</name>
<feature type="region of interest" description="Disordered" evidence="6">
    <location>
        <begin position="1"/>
        <end position="22"/>
    </location>
</feature>
<keyword evidence="5" id="KW-0539">Nucleus</keyword>
<dbReference type="InterPro" id="IPR036081">
    <property type="entry name" value="Translin_sf"/>
</dbReference>